<evidence type="ECO:0000313" key="1">
    <source>
        <dbReference type="EMBL" id="KAJ1518902.1"/>
    </source>
</evidence>
<organism evidence="1 2">
    <name type="scientific">Megalurothrips usitatus</name>
    <name type="common">bean blossom thrips</name>
    <dbReference type="NCBI Taxonomy" id="439358"/>
    <lineage>
        <taxon>Eukaryota</taxon>
        <taxon>Metazoa</taxon>
        <taxon>Ecdysozoa</taxon>
        <taxon>Arthropoda</taxon>
        <taxon>Hexapoda</taxon>
        <taxon>Insecta</taxon>
        <taxon>Pterygota</taxon>
        <taxon>Neoptera</taxon>
        <taxon>Paraneoptera</taxon>
        <taxon>Thysanoptera</taxon>
        <taxon>Terebrantia</taxon>
        <taxon>Thripoidea</taxon>
        <taxon>Thripidae</taxon>
        <taxon>Megalurothrips</taxon>
    </lineage>
</organism>
<keyword evidence="2" id="KW-1185">Reference proteome</keyword>
<name>A0AAV7X390_9NEOP</name>
<accession>A0AAV7X390</accession>
<protein>
    <submittedName>
        <fullName evidence="1">Uncharacterized protein</fullName>
    </submittedName>
</protein>
<comment type="caution">
    <text evidence="1">The sequence shown here is derived from an EMBL/GenBank/DDBJ whole genome shotgun (WGS) entry which is preliminary data.</text>
</comment>
<gene>
    <name evidence="1" type="ORF">ONE63_011488</name>
</gene>
<evidence type="ECO:0000313" key="2">
    <source>
        <dbReference type="Proteomes" id="UP001075354"/>
    </source>
</evidence>
<dbReference type="Proteomes" id="UP001075354">
    <property type="component" value="Unassembled WGS sequence"/>
</dbReference>
<proteinExistence type="predicted"/>
<reference evidence="1" key="1">
    <citation type="submission" date="2022-12" db="EMBL/GenBank/DDBJ databases">
        <title>Chromosome-level genome assembly of the bean flower thrips Megalurothrips usitatus.</title>
        <authorList>
            <person name="Ma L."/>
            <person name="Liu Q."/>
            <person name="Li H."/>
            <person name="Cai W."/>
        </authorList>
    </citation>
    <scope>NUCLEOTIDE SEQUENCE</scope>
    <source>
        <strain evidence="1">Cailab_2022a</strain>
    </source>
</reference>
<dbReference type="AlphaFoldDB" id="A0AAV7X390"/>
<sequence length="442" mass="50687">MSNSQLNDLWHYDMWLAHMTLKLPLRTCIAKPNCLENFPPMESSKYLRLKDQVRTMWMSASVIFKCRKGELGWGLYFSEEFETYARIYTEKKPAIMGWMARVPSPDICPTGHRYLRSPCCDENLPVYIGGPISLANFDEVDRVICKRFISANEPFKNKLGLYKAPRRKIVGGIEVLWSYNLSARDRESPNFHPESDWQLPMFIITQAACCSQVEERDLLPPSAVAAKKDAQSTKRRKLDGARPLMSAALVTSYRPCTYCGLNLAQSETGKNYINMKRHWALKHAAHLCIEMGVEVDNETKPVSAKSFIKHLDKIDLVFNSLNTHSYKVVPASSFFEITDTLLLPEEATADEKEAVFNKFLAEGKSAFKRYQVVYLKGICIPQKYEDLLKLEKKSNYDDVNWQDDRPSGSNFSLLQFNLTEDEKNAHKLDVKTLFTNVIVGWM</sequence>
<dbReference type="EMBL" id="JAPTSV010000839">
    <property type="protein sequence ID" value="KAJ1518902.1"/>
    <property type="molecule type" value="Genomic_DNA"/>
</dbReference>